<dbReference type="FunFam" id="3.40.50.300:FF:001812">
    <property type="entry name" value="C4-dicarboxylate transport transcriptional regulatory protein DctD"/>
    <property type="match status" value="1"/>
</dbReference>
<keyword evidence="21" id="KW-1185">Reference proteome</keyword>
<dbReference type="CDD" id="cd00009">
    <property type="entry name" value="AAA"/>
    <property type="match status" value="1"/>
</dbReference>
<feature type="domain" description="Response regulatory" evidence="19">
    <location>
        <begin position="4"/>
        <end position="118"/>
    </location>
</feature>
<proteinExistence type="predicted"/>
<dbReference type="InterPro" id="IPR002078">
    <property type="entry name" value="Sigma_54_int"/>
</dbReference>
<dbReference type="SMART" id="SM00382">
    <property type="entry name" value="AAA"/>
    <property type="match status" value="1"/>
</dbReference>
<dbReference type="InterPro" id="IPR003593">
    <property type="entry name" value="AAA+_ATPase"/>
</dbReference>
<evidence type="ECO:0000256" key="11">
    <source>
        <dbReference type="ARBA" id="ARBA00023159"/>
    </source>
</evidence>
<dbReference type="InterPro" id="IPR027417">
    <property type="entry name" value="P-loop_NTPase"/>
</dbReference>
<dbReference type="Gene3D" id="3.40.50.300">
    <property type="entry name" value="P-loop containing nucleotide triphosphate hydrolases"/>
    <property type="match status" value="1"/>
</dbReference>
<dbReference type="Pfam" id="PF25601">
    <property type="entry name" value="AAA_lid_14"/>
    <property type="match status" value="1"/>
</dbReference>
<evidence type="ECO:0000259" key="19">
    <source>
        <dbReference type="PROSITE" id="PS50110"/>
    </source>
</evidence>
<dbReference type="RefSeq" id="WP_068331589.1">
    <property type="nucleotide sequence ID" value="NZ_JAIUZS010000001.1"/>
</dbReference>
<dbReference type="SUPFAM" id="SSF52540">
    <property type="entry name" value="P-loop containing nucleoside triphosphate hydrolases"/>
    <property type="match status" value="1"/>
</dbReference>
<comment type="subcellular location">
    <subcellularLocation>
        <location evidence="1">Cytoplasm</location>
    </subcellularLocation>
</comment>
<protein>
    <recommendedName>
        <fullName evidence="2">DNA-binding transcriptional regulator NtrC</fullName>
    </recommendedName>
    <alternativeName>
        <fullName evidence="14">Nitrogen regulation protein NR(I)</fullName>
    </alternativeName>
    <alternativeName>
        <fullName evidence="15">Nitrogen regulator I</fullName>
    </alternativeName>
</protein>
<evidence type="ECO:0000256" key="14">
    <source>
        <dbReference type="ARBA" id="ARBA00029881"/>
    </source>
</evidence>
<dbReference type="OrthoDB" id="9802388at2"/>
<organism evidence="20 21">
    <name type="scientific">Ruegeria profundi</name>
    <dbReference type="NCBI Taxonomy" id="1685378"/>
    <lineage>
        <taxon>Bacteria</taxon>
        <taxon>Pseudomonadati</taxon>
        <taxon>Pseudomonadota</taxon>
        <taxon>Alphaproteobacteria</taxon>
        <taxon>Rhodobacterales</taxon>
        <taxon>Roseobacteraceae</taxon>
        <taxon>Ruegeria</taxon>
    </lineage>
</organism>
<keyword evidence="12" id="KW-0804">Transcription</keyword>
<dbReference type="PANTHER" id="PTHR32071:SF95">
    <property type="entry name" value="DNA-BINDING TRANSCRIPTIONAL REGULATOR NTRC"/>
    <property type="match status" value="1"/>
</dbReference>
<dbReference type="Proteomes" id="UP000053690">
    <property type="component" value="Unassembled WGS sequence"/>
</dbReference>
<dbReference type="Pfam" id="PF14532">
    <property type="entry name" value="Sigma54_activ_2"/>
    <property type="match status" value="1"/>
</dbReference>
<dbReference type="Gene3D" id="1.10.10.60">
    <property type="entry name" value="Homeodomain-like"/>
    <property type="match status" value="1"/>
</dbReference>
<dbReference type="InterPro" id="IPR025662">
    <property type="entry name" value="Sigma_54_int_dom_ATP-bd_1"/>
</dbReference>
<name>A0A0X3U1N3_9RHOB</name>
<dbReference type="PROSITE" id="PS00688">
    <property type="entry name" value="SIGMA54_INTERACT_3"/>
    <property type="match status" value="1"/>
</dbReference>
<evidence type="ECO:0000256" key="5">
    <source>
        <dbReference type="ARBA" id="ARBA00022553"/>
    </source>
</evidence>
<dbReference type="GO" id="GO:0000160">
    <property type="term" value="P:phosphorelay signal transduction system"/>
    <property type="evidence" value="ECO:0007669"/>
    <property type="project" value="UniProtKB-KW"/>
</dbReference>
<sequence length="455" mass="50641">MDGTVLVADDDRTIRTVLTQALTRAGCKVHATSSLTTLMRWVGEGKGDVVISDVVMPDGNGLEMLPKIAEDRPGLPVIVISAQNTIMTAIQAAEADAYDYLPKPFDLPDLMKRTARALEQKQRVQTDVAEPSEDRPEELPLIGRTPVMQALYRLVARVMNTDLSVMISGESGTGKSLIARAIHDFSDRRTLPFATVTASDLRDLEGPARVMARVRGGTLLIDEIADIEDELQARIVRMMDTPGDHVPRFMATSQSDLTEAMESGRVRQDLYYRLCGATVHVPALRERVDDIPLLAEHFLAREEREHGAKRWLSPEAVELVRRYSWPGNVRQLENAIRRLSLTSRADEITKAEVEMVLGTQPEAEPVLGDGAREKLSASVARHLRRYFDLHGNILPPPGLYQRILREVEAPLIELALDATGGNQAKCADLLGINRNTLRKKITDLDIQVTRRRKLM</sequence>
<dbReference type="GO" id="GO:0006355">
    <property type="term" value="P:regulation of DNA-templated transcription"/>
    <property type="evidence" value="ECO:0007669"/>
    <property type="project" value="InterPro"/>
</dbReference>
<dbReference type="InterPro" id="IPR011006">
    <property type="entry name" value="CheY-like_superfamily"/>
</dbReference>
<keyword evidence="5 17" id="KW-0597">Phosphoprotein</keyword>
<dbReference type="PROSITE" id="PS50045">
    <property type="entry name" value="SIGMA54_INTERACT_4"/>
    <property type="match status" value="1"/>
</dbReference>
<keyword evidence="8" id="KW-0902">Two-component regulatory system</keyword>
<keyword evidence="13" id="KW-0535">Nitrogen fixation</keyword>
<keyword evidence="9" id="KW-0805">Transcription regulation</keyword>
<keyword evidence="4" id="KW-0678">Repressor</keyword>
<dbReference type="PROSITE" id="PS50110">
    <property type="entry name" value="RESPONSE_REGULATORY"/>
    <property type="match status" value="1"/>
</dbReference>
<dbReference type="EMBL" id="LQBP01000001">
    <property type="protein sequence ID" value="KUJ81983.1"/>
    <property type="molecule type" value="Genomic_DNA"/>
</dbReference>
<keyword evidence="10" id="KW-0238">DNA-binding</keyword>
<keyword evidence="3" id="KW-0963">Cytoplasm</keyword>
<feature type="domain" description="Sigma-54 factor interaction" evidence="18">
    <location>
        <begin position="141"/>
        <end position="341"/>
    </location>
</feature>
<dbReference type="Gene3D" id="3.40.50.2300">
    <property type="match status" value="1"/>
</dbReference>
<dbReference type="STRING" id="1685378.AVO44_01510"/>
<dbReference type="GO" id="GO:0005524">
    <property type="term" value="F:ATP binding"/>
    <property type="evidence" value="ECO:0007669"/>
    <property type="project" value="UniProtKB-KW"/>
</dbReference>
<dbReference type="SUPFAM" id="SSF52172">
    <property type="entry name" value="CheY-like"/>
    <property type="match status" value="1"/>
</dbReference>
<dbReference type="AlphaFoldDB" id="A0A0X3U1N3"/>
<dbReference type="InterPro" id="IPR001789">
    <property type="entry name" value="Sig_transdc_resp-reg_receiver"/>
</dbReference>
<dbReference type="InterPro" id="IPR025944">
    <property type="entry name" value="Sigma_54_int_dom_CS"/>
</dbReference>
<evidence type="ECO:0000256" key="17">
    <source>
        <dbReference type="PROSITE-ProRule" id="PRU00169"/>
    </source>
</evidence>
<dbReference type="InterPro" id="IPR002197">
    <property type="entry name" value="HTH_Fis"/>
</dbReference>
<dbReference type="GO" id="GO:0043565">
    <property type="term" value="F:sequence-specific DNA binding"/>
    <property type="evidence" value="ECO:0007669"/>
    <property type="project" value="InterPro"/>
</dbReference>
<dbReference type="SUPFAM" id="SSF46689">
    <property type="entry name" value="Homeodomain-like"/>
    <property type="match status" value="1"/>
</dbReference>
<dbReference type="PRINTS" id="PR01590">
    <property type="entry name" value="HTHFIS"/>
</dbReference>
<reference evidence="21" key="1">
    <citation type="submission" date="2015-12" db="EMBL/GenBank/DDBJ databases">
        <authorList>
            <person name="Zhang G."/>
            <person name="Stingl U."/>
        </authorList>
    </citation>
    <scope>NUCLEOTIDE SEQUENCE [LARGE SCALE GENOMIC DNA]</scope>
    <source>
        <strain evidence="21">ZGT108</strain>
    </source>
</reference>
<gene>
    <name evidence="20" type="ORF">AVO44_01510</name>
</gene>
<comment type="caution">
    <text evidence="20">The sequence shown here is derived from an EMBL/GenBank/DDBJ whole genome shotgun (WGS) entry which is preliminary data.</text>
</comment>
<evidence type="ECO:0000256" key="3">
    <source>
        <dbReference type="ARBA" id="ARBA00022490"/>
    </source>
</evidence>
<dbReference type="InterPro" id="IPR058031">
    <property type="entry name" value="AAA_lid_NorR"/>
</dbReference>
<dbReference type="Pfam" id="PF02954">
    <property type="entry name" value="HTH_8"/>
    <property type="match status" value="1"/>
</dbReference>
<evidence type="ECO:0000256" key="9">
    <source>
        <dbReference type="ARBA" id="ARBA00023015"/>
    </source>
</evidence>
<evidence type="ECO:0000256" key="12">
    <source>
        <dbReference type="ARBA" id="ARBA00023163"/>
    </source>
</evidence>
<dbReference type="Pfam" id="PF00072">
    <property type="entry name" value="Response_reg"/>
    <property type="match status" value="1"/>
</dbReference>
<dbReference type="InterPro" id="IPR009057">
    <property type="entry name" value="Homeodomain-like_sf"/>
</dbReference>
<feature type="modified residue" description="4-aspartylphosphate" evidence="17">
    <location>
        <position position="53"/>
    </location>
</feature>
<evidence type="ECO:0000256" key="2">
    <source>
        <dbReference type="ARBA" id="ARBA00019059"/>
    </source>
</evidence>
<evidence type="ECO:0000313" key="21">
    <source>
        <dbReference type="Proteomes" id="UP000053690"/>
    </source>
</evidence>
<dbReference type="PANTHER" id="PTHR32071">
    <property type="entry name" value="TRANSCRIPTIONAL REGULATORY PROTEIN"/>
    <property type="match status" value="1"/>
</dbReference>
<accession>A0A0X3U1N3</accession>
<keyword evidence="7" id="KW-0067">ATP-binding</keyword>
<evidence type="ECO:0000256" key="15">
    <source>
        <dbReference type="ARBA" id="ARBA00031910"/>
    </source>
</evidence>
<evidence type="ECO:0000256" key="7">
    <source>
        <dbReference type="ARBA" id="ARBA00022840"/>
    </source>
</evidence>
<dbReference type="Gene3D" id="1.10.8.60">
    <property type="match status" value="1"/>
</dbReference>
<evidence type="ECO:0000256" key="4">
    <source>
        <dbReference type="ARBA" id="ARBA00022491"/>
    </source>
</evidence>
<evidence type="ECO:0000256" key="8">
    <source>
        <dbReference type="ARBA" id="ARBA00023012"/>
    </source>
</evidence>
<evidence type="ECO:0000256" key="16">
    <source>
        <dbReference type="ARBA" id="ARBA00043886"/>
    </source>
</evidence>
<evidence type="ECO:0000256" key="10">
    <source>
        <dbReference type="ARBA" id="ARBA00023125"/>
    </source>
</evidence>
<dbReference type="PROSITE" id="PS00675">
    <property type="entry name" value="SIGMA54_INTERACT_1"/>
    <property type="match status" value="1"/>
</dbReference>
<dbReference type="SMART" id="SM00448">
    <property type="entry name" value="REC"/>
    <property type="match status" value="1"/>
</dbReference>
<comment type="function">
    <text evidence="16">Member of the two-component regulatory system NtrB/NtrC, which controls expression of the nitrogen-regulated (ntr) genes in response to nitrogen limitation. Phosphorylated NtrC binds directly to DNA and stimulates the formation of open promoter-sigma54-RNA polymerase complexes.</text>
</comment>
<evidence type="ECO:0000313" key="20">
    <source>
        <dbReference type="EMBL" id="KUJ81983.1"/>
    </source>
</evidence>
<dbReference type="GO" id="GO:0005737">
    <property type="term" value="C:cytoplasm"/>
    <property type="evidence" value="ECO:0007669"/>
    <property type="project" value="UniProtKB-SubCell"/>
</dbReference>
<keyword evidence="6" id="KW-0547">Nucleotide-binding</keyword>
<evidence type="ECO:0000256" key="1">
    <source>
        <dbReference type="ARBA" id="ARBA00004496"/>
    </source>
</evidence>
<evidence type="ECO:0000256" key="6">
    <source>
        <dbReference type="ARBA" id="ARBA00022741"/>
    </source>
</evidence>
<keyword evidence="11" id="KW-0010">Activator</keyword>
<evidence type="ECO:0000256" key="13">
    <source>
        <dbReference type="ARBA" id="ARBA00023231"/>
    </source>
</evidence>
<evidence type="ECO:0000259" key="18">
    <source>
        <dbReference type="PROSITE" id="PS50045"/>
    </source>
</evidence>